<evidence type="ECO:0000256" key="1">
    <source>
        <dbReference type="SAM" id="MobiDB-lite"/>
    </source>
</evidence>
<dbReference type="AlphaFoldDB" id="A0AB74H7U8"/>
<feature type="compositionally biased region" description="Basic and acidic residues" evidence="1">
    <location>
        <begin position="99"/>
        <end position="110"/>
    </location>
</feature>
<protein>
    <submittedName>
        <fullName evidence="2">Uncharacterized protein</fullName>
    </submittedName>
</protein>
<reference evidence="2 3" key="1">
    <citation type="journal article" date="2018" name="Sci. Rep.">
        <title>Genomic diversity and distribution of Bifidobacterium longum subsp. longum across the human lifespan.</title>
        <authorList>
            <person name="Odamaki T."/>
            <person name="Bottacini F."/>
            <person name="Kato K."/>
            <person name="Mitsuyama E."/>
            <person name="Yoshida K."/>
            <person name="Horigome A."/>
            <person name="Xiao J.Z."/>
            <person name="van Sinderen D."/>
        </authorList>
    </citation>
    <scope>NUCLEOTIDE SEQUENCE [LARGE SCALE GENOMIC DNA]</scope>
    <source>
        <strain evidence="2 3">MCC10044</strain>
    </source>
</reference>
<comment type="caution">
    <text evidence="2">The sequence shown here is derived from an EMBL/GenBank/DDBJ whole genome shotgun (WGS) entry which is preliminary data.</text>
</comment>
<dbReference type="RefSeq" id="WP_065470672.1">
    <property type="nucleotide sequence ID" value="NZ_SHTK01000036.1"/>
</dbReference>
<gene>
    <name evidence="2" type="ORF">MCC10044_2100</name>
</gene>
<evidence type="ECO:0000313" key="3">
    <source>
        <dbReference type="Proteomes" id="UP000293319"/>
    </source>
</evidence>
<dbReference type="Proteomes" id="UP000293319">
    <property type="component" value="Unassembled WGS sequence"/>
</dbReference>
<name>A0AB74H7U8_BIFLL</name>
<proteinExistence type="predicted"/>
<dbReference type="InterPro" id="IPR036388">
    <property type="entry name" value="WH-like_DNA-bd_sf"/>
</dbReference>
<feature type="compositionally biased region" description="Basic residues" evidence="1">
    <location>
        <begin position="85"/>
        <end position="94"/>
    </location>
</feature>
<organism evidence="2 3">
    <name type="scientific">Bifidobacterium longum subsp. longum</name>
    <dbReference type="NCBI Taxonomy" id="1679"/>
    <lineage>
        <taxon>Bacteria</taxon>
        <taxon>Bacillati</taxon>
        <taxon>Actinomycetota</taxon>
        <taxon>Actinomycetes</taxon>
        <taxon>Bifidobacteriales</taxon>
        <taxon>Bifidobacteriaceae</taxon>
        <taxon>Bifidobacterium</taxon>
    </lineage>
</organism>
<evidence type="ECO:0000313" key="2">
    <source>
        <dbReference type="EMBL" id="TCE42557.1"/>
    </source>
</evidence>
<accession>A0AB74H7U8</accession>
<dbReference type="EMBL" id="SHQV01000035">
    <property type="protein sequence ID" value="TCE42557.1"/>
    <property type="molecule type" value="Genomic_DNA"/>
</dbReference>
<dbReference type="Gene3D" id="1.10.10.10">
    <property type="entry name" value="Winged helix-like DNA-binding domain superfamily/Winged helix DNA-binding domain"/>
    <property type="match status" value="1"/>
</dbReference>
<sequence>MKYPEDYIRIHAFQVIHDYEDYGDFENEMVRFGIEELDPIPSPTAKDPHYGLFCRHCAQWAWERKDTIVPYDEFCAGKRSDKFTPKPRNRKKRTTGQNEEIRAYHDDEGHTWPQTAEHFNMSQGAVRQRCYRARKEREAEAAEKSKQALREATVEIRHADLQIEVEDAEDGGVLLTIIDSARLSLSLPRRTARELLDAIDACMKTGERQTTDSVDVWRTADDLPLFGMHVEVDGASWTCGAVRSWDVDGLADELEALLE</sequence>
<feature type="region of interest" description="Disordered" evidence="1">
    <location>
        <begin position="80"/>
        <end position="119"/>
    </location>
</feature>